<reference evidence="1 2" key="1">
    <citation type="submission" date="2016-06" db="EMBL/GenBank/DDBJ databases">
        <title>Complete genome sequence of a deep-branching marine Gamma Proteobacterium Woeseia oceani type strain XK5.</title>
        <authorList>
            <person name="Mu D."/>
            <person name="Du Z."/>
        </authorList>
    </citation>
    <scope>NUCLEOTIDE SEQUENCE [LARGE SCALE GENOMIC DNA]</scope>
    <source>
        <strain evidence="1 2">XK5</strain>
    </source>
</reference>
<dbReference type="OrthoDB" id="7060517at2"/>
<dbReference type="Proteomes" id="UP000092695">
    <property type="component" value="Chromosome"/>
</dbReference>
<sequence length="126" mass="13497">MKLRIRGNSVRLRLTRSEVEAFGKTGSVVEQTHFAAGGVMEYGLEAVADLAACTATFDGRAIRVLAPKPAVERWVNSDDVAVATSAAGTQDGHALTVLIEKDFACLTERPGEDDSDAYPHPHPDEC</sequence>
<dbReference type="InterPro" id="IPR053825">
    <property type="entry name" value="DUF7009"/>
</dbReference>
<gene>
    <name evidence="1" type="ORF">BA177_16850</name>
</gene>
<dbReference type="KEGG" id="woc:BA177_16850"/>
<evidence type="ECO:0000313" key="2">
    <source>
        <dbReference type="Proteomes" id="UP000092695"/>
    </source>
</evidence>
<keyword evidence="2" id="KW-1185">Reference proteome</keyword>
<accession>A0A193LJJ7</accession>
<dbReference type="EMBL" id="CP016268">
    <property type="protein sequence ID" value="ANO52631.1"/>
    <property type="molecule type" value="Genomic_DNA"/>
</dbReference>
<name>A0A193LJJ7_9GAMM</name>
<evidence type="ECO:0000313" key="1">
    <source>
        <dbReference type="EMBL" id="ANO52631.1"/>
    </source>
</evidence>
<dbReference type="RefSeq" id="WP_068618144.1">
    <property type="nucleotide sequence ID" value="NZ_CP016268.1"/>
</dbReference>
<protein>
    <submittedName>
        <fullName evidence="1">Uncharacterized protein</fullName>
    </submittedName>
</protein>
<proteinExistence type="predicted"/>
<dbReference type="AlphaFoldDB" id="A0A193LJJ7"/>
<dbReference type="STRING" id="1548547.BA177_16850"/>
<organism evidence="1 2">
    <name type="scientific">Woeseia oceani</name>
    <dbReference type="NCBI Taxonomy" id="1548547"/>
    <lineage>
        <taxon>Bacteria</taxon>
        <taxon>Pseudomonadati</taxon>
        <taxon>Pseudomonadota</taxon>
        <taxon>Gammaproteobacteria</taxon>
        <taxon>Woeseiales</taxon>
        <taxon>Woeseiaceae</taxon>
        <taxon>Woeseia</taxon>
    </lineage>
</organism>
<dbReference type="Pfam" id="PF22668">
    <property type="entry name" value="DUF7009"/>
    <property type="match status" value="1"/>
</dbReference>